<evidence type="ECO:0000259" key="12">
    <source>
        <dbReference type="Pfam" id="PF01743"/>
    </source>
</evidence>
<evidence type="ECO:0000256" key="5">
    <source>
        <dbReference type="ARBA" id="ARBA00022723"/>
    </source>
</evidence>
<organism evidence="15 18">
    <name type="scientific">Candidatus Cardinium hertigii</name>
    <dbReference type="NCBI Taxonomy" id="247481"/>
    <lineage>
        <taxon>Bacteria</taxon>
        <taxon>Pseudomonadati</taxon>
        <taxon>Bacteroidota</taxon>
        <taxon>Cytophagia</taxon>
        <taxon>Cytophagales</taxon>
        <taxon>Amoebophilaceae</taxon>
        <taxon>Candidatus Cardinium</taxon>
    </lineage>
</organism>
<dbReference type="Gene3D" id="1.10.246.80">
    <property type="match status" value="1"/>
</dbReference>
<evidence type="ECO:0000313" key="18">
    <source>
        <dbReference type="Proteomes" id="UP000270927"/>
    </source>
</evidence>
<dbReference type="EMBL" id="RARA01000008">
    <property type="protein sequence ID" value="ROT47832.1"/>
    <property type="molecule type" value="Genomic_DNA"/>
</dbReference>
<dbReference type="InterPro" id="IPR032828">
    <property type="entry name" value="PolyA_RNA-bd"/>
</dbReference>
<dbReference type="GO" id="GO:0008033">
    <property type="term" value="P:tRNA processing"/>
    <property type="evidence" value="ECO:0007669"/>
    <property type="project" value="UniProtKB-KW"/>
</dbReference>
<dbReference type="Gene3D" id="3.30.460.10">
    <property type="entry name" value="Beta Polymerase, domain 2"/>
    <property type="match status" value="1"/>
</dbReference>
<dbReference type="InterPro" id="IPR002646">
    <property type="entry name" value="PolA_pol_head_dom"/>
</dbReference>
<feature type="domain" description="HD" evidence="13">
    <location>
        <begin position="270"/>
        <end position="385"/>
    </location>
</feature>
<evidence type="ECO:0000313" key="17">
    <source>
        <dbReference type="EMBL" id="ROT47832.1"/>
    </source>
</evidence>
<dbReference type="GO" id="GO:0016779">
    <property type="term" value="F:nucleotidyltransferase activity"/>
    <property type="evidence" value="ECO:0007669"/>
    <property type="project" value="UniProtKB-KW"/>
</dbReference>
<sequence>MEHIKNNYPVIQIDKIDHSKILRNIGAVSDALQLETYVVGGFVRDLFLKRTCKDIDIVCVGDGMLLAQAVATHLDKGLSVTLFKNFGTAMLQWNGWIIEFVGTRKESYASSSRNPTVSNGTLADDQMRRDFTINTMAICLNKEHYGLLLDPFNGQHDLADALIRTPCAPEQTFSDDPLRIIRAIRFATQLNFRIAVETWTALTTVRNRLTIVSQERIAEELHKIIAANKPSYGFQLLFETKILAIILPELEKLSGKEQCGVHTHKDNLLHTFEVLDNVAQNSSKLWLRWAAVFHDIAKPLTKKFDPIHGFSFHGHEDLGAKMLPRIFRRLRFPISKEVLGYVQKLVRLHLRPIALAKAVTDTAIRRLLYEAQGDLEDLFLLCRADITSKNTARVEQYLANFDKVEKKVLDVEARDKIRNFQPVITGQVIMQAFALKPSPAVGSIKEAIKEAILEGKIKNEYKEAFQYMLSIGKDYLS</sequence>
<evidence type="ECO:0000256" key="7">
    <source>
        <dbReference type="ARBA" id="ARBA00022800"/>
    </source>
</evidence>
<evidence type="ECO:0000313" key="15">
    <source>
        <dbReference type="EMBL" id="ROT46960.1"/>
    </source>
</evidence>
<keyword evidence="4" id="KW-0548">Nucleotidyltransferase</keyword>
<dbReference type="CDD" id="cd00077">
    <property type="entry name" value="HDc"/>
    <property type="match status" value="1"/>
</dbReference>
<dbReference type="CDD" id="cd05398">
    <property type="entry name" value="NT_ClassII-CCAase"/>
    <property type="match status" value="1"/>
</dbReference>
<dbReference type="InterPro" id="IPR006674">
    <property type="entry name" value="HD_domain"/>
</dbReference>
<dbReference type="Gene3D" id="1.10.3090.10">
    <property type="entry name" value="cca-adding enzyme, domain 2"/>
    <property type="match status" value="1"/>
</dbReference>
<feature type="domain" description="Poly A polymerase head" evidence="12">
    <location>
        <begin position="36"/>
        <end position="164"/>
    </location>
</feature>
<dbReference type="GO" id="GO:0005524">
    <property type="term" value="F:ATP binding"/>
    <property type="evidence" value="ECO:0007669"/>
    <property type="project" value="UniProtKB-KW"/>
</dbReference>
<dbReference type="Pfam" id="PF01743">
    <property type="entry name" value="PolyA_pol"/>
    <property type="match status" value="1"/>
</dbReference>
<dbReference type="InterPro" id="IPR050124">
    <property type="entry name" value="tRNA_CCA-adding_enzyme"/>
</dbReference>
<keyword evidence="18" id="KW-1185">Reference proteome</keyword>
<dbReference type="GO" id="GO:0003723">
    <property type="term" value="F:RNA binding"/>
    <property type="evidence" value="ECO:0007669"/>
    <property type="project" value="UniProtKB-KW"/>
</dbReference>
<protein>
    <submittedName>
        <fullName evidence="15">HD domain-containing protein</fullName>
    </submittedName>
</protein>
<comment type="similarity">
    <text evidence="11">Belongs to the tRNA nucleotidyltransferase/poly(A) polymerase family.</text>
</comment>
<dbReference type="PANTHER" id="PTHR47545">
    <property type="entry name" value="MULTIFUNCTIONAL CCA PROTEIN"/>
    <property type="match status" value="1"/>
</dbReference>
<keyword evidence="5" id="KW-0479">Metal-binding</keyword>
<evidence type="ECO:0000256" key="6">
    <source>
        <dbReference type="ARBA" id="ARBA00022741"/>
    </source>
</evidence>
<gene>
    <name evidence="16" type="ORF">EDM02_00180</name>
    <name evidence="17" type="ORF">EDM02_00210</name>
    <name evidence="15" type="ORF">EDM02_05280</name>
</gene>
<keyword evidence="9" id="KW-0460">Magnesium</keyword>
<dbReference type="AlphaFoldDB" id="A0A3N2QB23"/>
<keyword evidence="8" id="KW-0067">ATP-binding</keyword>
<comment type="cofactor">
    <cofactor evidence="1">
        <name>Mg(2+)</name>
        <dbReference type="ChEBI" id="CHEBI:18420"/>
    </cofactor>
</comment>
<dbReference type="Pfam" id="PF01966">
    <property type="entry name" value="HD"/>
    <property type="match status" value="1"/>
</dbReference>
<evidence type="ECO:0000256" key="1">
    <source>
        <dbReference type="ARBA" id="ARBA00001946"/>
    </source>
</evidence>
<reference evidence="15 18" key="1">
    <citation type="submission" date="2018-09" db="EMBL/GenBank/DDBJ databases">
        <title>Comparative Genomics of Wolbachia-Cardinium Dual Endosymbiosis in a Plant-Parasitic Nematode.</title>
        <authorList>
            <person name="Brown A.M.V."/>
            <person name="Wasala S.K."/>
            <person name="Howe D.K."/>
            <person name="Peetz A.B."/>
            <person name="Zasada I.A."/>
            <person name="Denver D.R."/>
        </authorList>
    </citation>
    <scope>NUCLEOTIDE SEQUENCE [LARGE SCALE GENOMIC DNA]</scope>
    <source>
        <strain evidence="15 18">Pp_1</strain>
    </source>
</reference>
<evidence type="ECO:0000259" key="14">
    <source>
        <dbReference type="Pfam" id="PF12627"/>
    </source>
</evidence>
<dbReference type="Proteomes" id="UP000270927">
    <property type="component" value="Unassembled WGS sequence"/>
</dbReference>
<accession>A0A3N2QB23</accession>
<dbReference type="PANTHER" id="PTHR47545:SF1">
    <property type="entry name" value="MULTIFUNCTIONAL CCA PROTEIN"/>
    <property type="match status" value="1"/>
</dbReference>
<dbReference type="EMBL" id="RARA01000027">
    <property type="protein sequence ID" value="ROT46960.1"/>
    <property type="molecule type" value="Genomic_DNA"/>
</dbReference>
<proteinExistence type="inferred from homology"/>
<dbReference type="Pfam" id="PF12627">
    <property type="entry name" value="PolyA_pol_RNAbd"/>
    <property type="match status" value="1"/>
</dbReference>
<keyword evidence="3" id="KW-0819">tRNA processing</keyword>
<evidence type="ECO:0000256" key="2">
    <source>
        <dbReference type="ARBA" id="ARBA00022679"/>
    </source>
</evidence>
<dbReference type="GO" id="GO:0042245">
    <property type="term" value="P:RNA repair"/>
    <property type="evidence" value="ECO:0007669"/>
    <property type="project" value="UniProtKB-KW"/>
</dbReference>
<keyword evidence="2 11" id="KW-0808">Transferase</keyword>
<feature type="domain" description="tRNA nucleotidyltransferase/poly(A) polymerase RNA and SrmB- binding" evidence="14">
    <location>
        <begin position="191"/>
        <end position="251"/>
    </location>
</feature>
<keyword evidence="7" id="KW-0692">RNA repair</keyword>
<dbReference type="SUPFAM" id="SSF81301">
    <property type="entry name" value="Nucleotidyltransferase"/>
    <property type="match status" value="1"/>
</dbReference>
<evidence type="ECO:0000256" key="9">
    <source>
        <dbReference type="ARBA" id="ARBA00022842"/>
    </source>
</evidence>
<dbReference type="RefSeq" id="WP_123662126.1">
    <property type="nucleotide sequence ID" value="NZ_RARA01000008.1"/>
</dbReference>
<dbReference type="NCBIfam" id="TIGR00277">
    <property type="entry name" value="HDIG"/>
    <property type="match status" value="1"/>
</dbReference>
<keyword evidence="6" id="KW-0547">Nucleotide-binding</keyword>
<dbReference type="SUPFAM" id="SSF81891">
    <property type="entry name" value="Poly A polymerase C-terminal region-like"/>
    <property type="match status" value="1"/>
</dbReference>
<dbReference type="GO" id="GO:0046872">
    <property type="term" value="F:metal ion binding"/>
    <property type="evidence" value="ECO:0007669"/>
    <property type="project" value="UniProtKB-KW"/>
</dbReference>
<evidence type="ECO:0000256" key="10">
    <source>
        <dbReference type="ARBA" id="ARBA00022884"/>
    </source>
</evidence>
<keyword evidence="10 11" id="KW-0694">RNA-binding</keyword>
<comment type="caution">
    <text evidence="15">The sequence shown here is derived from an EMBL/GenBank/DDBJ whole genome shotgun (WGS) entry which is preliminary data.</text>
</comment>
<dbReference type="OrthoDB" id="9805698at2"/>
<evidence type="ECO:0000256" key="3">
    <source>
        <dbReference type="ARBA" id="ARBA00022694"/>
    </source>
</evidence>
<dbReference type="InterPro" id="IPR003607">
    <property type="entry name" value="HD/PDEase_dom"/>
</dbReference>
<dbReference type="InterPro" id="IPR006675">
    <property type="entry name" value="HDIG_dom"/>
</dbReference>
<evidence type="ECO:0000256" key="11">
    <source>
        <dbReference type="RuleBase" id="RU003953"/>
    </source>
</evidence>
<evidence type="ECO:0000256" key="4">
    <source>
        <dbReference type="ARBA" id="ARBA00022695"/>
    </source>
</evidence>
<evidence type="ECO:0000313" key="16">
    <source>
        <dbReference type="EMBL" id="ROT47827.1"/>
    </source>
</evidence>
<evidence type="ECO:0000259" key="13">
    <source>
        <dbReference type="Pfam" id="PF01966"/>
    </source>
</evidence>
<dbReference type="InterPro" id="IPR043519">
    <property type="entry name" value="NT_sf"/>
</dbReference>
<evidence type="ECO:0000256" key="8">
    <source>
        <dbReference type="ARBA" id="ARBA00022840"/>
    </source>
</evidence>
<name>A0A3N2QB23_9BACT</name>
<dbReference type="EMBL" id="RARA01000008">
    <property type="protein sequence ID" value="ROT47827.1"/>
    <property type="molecule type" value="Genomic_DNA"/>
</dbReference>